<dbReference type="SUPFAM" id="SSF53098">
    <property type="entry name" value="Ribonuclease H-like"/>
    <property type="match status" value="1"/>
</dbReference>
<feature type="compositionally biased region" description="Low complexity" evidence="2">
    <location>
        <begin position="265"/>
        <end position="283"/>
    </location>
</feature>
<dbReference type="InterPro" id="IPR036691">
    <property type="entry name" value="Endo/exonu/phosph_ase_sf"/>
</dbReference>
<dbReference type="InterPro" id="IPR001878">
    <property type="entry name" value="Znf_CCHC"/>
</dbReference>
<keyword evidence="1" id="KW-0863">Zinc-finger</keyword>
<evidence type="ECO:0000256" key="2">
    <source>
        <dbReference type="SAM" id="MobiDB-lite"/>
    </source>
</evidence>
<accession>A0A2N9EHX4</accession>
<feature type="region of interest" description="Disordered" evidence="2">
    <location>
        <begin position="265"/>
        <end position="286"/>
    </location>
</feature>
<sequence length="1421" mass="160068">MAAPTPQISLPSLLSPSPTIYGQPNVISDNVKGIKCQPWLIGVKIGFYIKSLFVDLGMGFFLIRFDSRTGFEDVLKGGPWFIGSSLGPVLRVDFNMAAGTRGRFARICIQLDLDQPLARTIRVGKTKLAVIYEGIGLLCFQCGRIGHRSEWCSSRVVEEVETPIDTSTSSKSVEDDKPKGFGPWMLVSRRKRQNKAASFRGVGSVAGVDALGRANELGVNARGAIASDVQGRVGNHQHFRRDRIDPQGSTPCVGLVHRQDSLSLVRNSSSNSRRLSRSPSPNRHGFVARDKPVLELSHGHFEDRWDSLSTKSSLSAIAGAEIRPISGGGLLCNTTRIRKEEVTRNNMWEMWSEKAWNSLEAEGTLFPTNNPPFMSSNEIDVNILTWNCQGVLNPCFHKALLDTLHINNPEILILTETRLGGDRAAELAQIVEVDHLCSTEQEIHVSVKVRGSNSLWLLSAIYASPRRLDRALANPDWRILFPEASVTHLTRTHSDHCPVLLTLCPHIPCILPRPFRFESIWFSHVDFLLVVENALAAPALNLSFTFAILAALVSAWNKSKFSNIFHKKKRILARLNGVQCALTSNPSESLYRIEKSLREDYFIILKLEEELWALKSKVGWVVEGDRNTKFFHTSTIVRRRANKIVRLRNSVGQWITNSELIRLHIQQGFVDLFSTSHLHPPSGFCLPMWASRVSDQEALSLTTHMDAKDVKLSLWSLKAFKAPGPDRLHPGFFQKCWPTVGDSVVNEVRQIFSSGRMHEYLNRTLISLIPKCIGPETLSQFRPISLCNTVYKIVTKIIVCRLRPIMGNLVSPFQAAFVPGRRGLDNVVIAQELIHSICRKKGRLGQLILKLDLEKAYDRVEWSFIREVLNFFKFPPSFVDLVLECVTTSSFTILASSTCCLTITRILEDFCLQSGQKVNLSKSKVFFSPSVNPILRHHLCDILGVPSTPNLGKYLGFPLSPTGRSTRDFDFVVEKVQAKLSSWKTKLLSPTYKLNRYFLWGSTNERKRMHMVSWDKVCRPKDLGGLGLYSTKARNLALLAKLNWRVMEDLDSLWAKTLIAKYCPNGIMDERLRTRRSGSSNWKGLRKGHEVFRKGLRWVVNNGHEVSFWHDLWVGNSPLRNLVHGPLSIWEDSLHVCDVVEGVSMWNFSILSLDIPTCTREAIKAISICPNRPLTDKRVCDTVRGDFKLGKAYSIACNKFSECSNSNPSSWIWKVRTSPRIMFFLWQCYHLSVPVREILAHHGINIPTLCPRCLGPNESLIHMLRDCPDSIAFWNSFRFPSLGSQFYTASLFDWIHFNCTAFSTHDHKIPWQTLFSFGIWSLWLRRNQVVFKLDSYLLDLVVNAISYASEFFYLIGNYSKEKHMISTPIKWVSPPLGCFKLNTDGSSLGNPGLAGGGGVIRNHAGEWVGGFSRAIGVTTSV</sequence>
<dbReference type="GO" id="GO:0003676">
    <property type="term" value="F:nucleic acid binding"/>
    <property type="evidence" value="ECO:0007669"/>
    <property type="project" value="InterPro"/>
</dbReference>
<protein>
    <recommendedName>
        <fullName evidence="3">CCHC-type domain-containing protein</fullName>
    </recommendedName>
</protein>
<dbReference type="PROSITE" id="PS50158">
    <property type="entry name" value="ZF_CCHC"/>
    <property type="match status" value="1"/>
</dbReference>
<dbReference type="EMBL" id="OIVN01000101">
    <property type="protein sequence ID" value="SPC74260.1"/>
    <property type="molecule type" value="Genomic_DNA"/>
</dbReference>
<proteinExistence type="predicted"/>
<gene>
    <name evidence="4" type="ORF">FSB_LOCUS2142</name>
</gene>
<dbReference type="InterPro" id="IPR012337">
    <property type="entry name" value="RNaseH-like_sf"/>
</dbReference>
<feature type="domain" description="CCHC-type" evidence="3">
    <location>
        <begin position="139"/>
        <end position="152"/>
    </location>
</feature>
<dbReference type="PANTHER" id="PTHR33116">
    <property type="entry name" value="REVERSE TRANSCRIPTASE ZINC-BINDING DOMAIN-CONTAINING PROTEIN-RELATED-RELATED"/>
    <property type="match status" value="1"/>
</dbReference>
<reference evidence="4" key="1">
    <citation type="submission" date="2018-02" db="EMBL/GenBank/DDBJ databases">
        <authorList>
            <person name="Cohen D.B."/>
            <person name="Kent A.D."/>
        </authorList>
    </citation>
    <scope>NUCLEOTIDE SEQUENCE</scope>
</reference>
<dbReference type="PANTHER" id="PTHR33116:SF70">
    <property type="entry name" value="NON-LTR RETROELEMENT REVERSE TRANSCRIPTASE-LIKE PROTEIN"/>
    <property type="match status" value="1"/>
</dbReference>
<dbReference type="Pfam" id="PF13966">
    <property type="entry name" value="zf-RVT"/>
    <property type="match status" value="1"/>
</dbReference>
<dbReference type="SUPFAM" id="SSF56219">
    <property type="entry name" value="DNase I-like"/>
    <property type="match status" value="1"/>
</dbReference>
<evidence type="ECO:0000256" key="1">
    <source>
        <dbReference type="PROSITE-ProRule" id="PRU00047"/>
    </source>
</evidence>
<keyword evidence="1" id="KW-0862">Zinc</keyword>
<dbReference type="Pfam" id="PF00078">
    <property type="entry name" value="RVT_1"/>
    <property type="match status" value="1"/>
</dbReference>
<dbReference type="InterPro" id="IPR026960">
    <property type="entry name" value="RVT-Znf"/>
</dbReference>
<dbReference type="GO" id="GO:0008270">
    <property type="term" value="F:zinc ion binding"/>
    <property type="evidence" value="ECO:0007669"/>
    <property type="project" value="UniProtKB-KW"/>
</dbReference>
<evidence type="ECO:0000313" key="4">
    <source>
        <dbReference type="EMBL" id="SPC74260.1"/>
    </source>
</evidence>
<evidence type="ECO:0000259" key="3">
    <source>
        <dbReference type="PROSITE" id="PS50158"/>
    </source>
</evidence>
<dbReference type="CDD" id="cd01650">
    <property type="entry name" value="RT_nLTR_like"/>
    <property type="match status" value="1"/>
</dbReference>
<organism evidence="4">
    <name type="scientific">Fagus sylvatica</name>
    <name type="common">Beechnut</name>
    <dbReference type="NCBI Taxonomy" id="28930"/>
    <lineage>
        <taxon>Eukaryota</taxon>
        <taxon>Viridiplantae</taxon>
        <taxon>Streptophyta</taxon>
        <taxon>Embryophyta</taxon>
        <taxon>Tracheophyta</taxon>
        <taxon>Spermatophyta</taxon>
        <taxon>Magnoliopsida</taxon>
        <taxon>eudicotyledons</taxon>
        <taxon>Gunneridae</taxon>
        <taxon>Pentapetalae</taxon>
        <taxon>rosids</taxon>
        <taxon>fabids</taxon>
        <taxon>Fagales</taxon>
        <taxon>Fagaceae</taxon>
        <taxon>Fagus</taxon>
    </lineage>
</organism>
<dbReference type="InterPro" id="IPR000477">
    <property type="entry name" value="RT_dom"/>
</dbReference>
<keyword evidence="1" id="KW-0479">Metal-binding</keyword>
<name>A0A2N9EHX4_FAGSY</name>